<protein>
    <recommendedName>
        <fullName evidence="5">U3 small nucleolar RNA-associated protein 11</fullName>
        <shortName evidence="5">U3 snoRNA-associated protein 11</shortName>
    </recommendedName>
</protein>
<dbReference type="OrthoDB" id="29058at2759"/>
<name>A0A8J2RWZ3_9CRUS</name>
<comment type="similarity">
    <text evidence="2 5">Belongs to the UTP11 family.</text>
</comment>
<evidence type="ECO:0000256" key="1">
    <source>
        <dbReference type="ARBA" id="ARBA00004604"/>
    </source>
</evidence>
<evidence type="ECO:0000313" key="7">
    <source>
        <dbReference type="EMBL" id="CAH0109898.1"/>
    </source>
</evidence>
<keyword evidence="4 5" id="KW-0539">Nucleus</keyword>
<gene>
    <name evidence="7" type="ORF">DGAL_LOCUS13388</name>
</gene>
<evidence type="ECO:0000256" key="6">
    <source>
        <dbReference type="SAM" id="MobiDB-lite"/>
    </source>
</evidence>
<dbReference type="AlphaFoldDB" id="A0A8J2RWZ3"/>
<evidence type="ECO:0000256" key="5">
    <source>
        <dbReference type="PIRNR" id="PIRNR015952"/>
    </source>
</evidence>
<dbReference type="PANTHER" id="PTHR12838">
    <property type="entry name" value="U3 SMALL NUCLEOLAR RNA-ASSOCIATED PROTEIN 11"/>
    <property type="match status" value="1"/>
</dbReference>
<evidence type="ECO:0000256" key="4">
    <source>
        <dbReference type="ARBA" id="ARBA00023242"/>
    </source>
</evidence>
<comment type="function">
    <text evidence="5">Involved in nucleolar processing of pre-18S ribosomal RNA.</text>
</comment>
<evidence type="ECO:0000256" key="3">
    <source>
        <dbReference type="ARBA" id="ARBA00022552"/>
    </source>
</evidence>
<proteinExistence type="inferred from homology"/>
<reference evidence="7" key="1">
    <citation type="submission" date="2021-11" db="EMBL/GenBank/DDBJ databases">
        <authorList>
            <person name="Schell T."/>
        </authorList>
    </citation>
    <scope>NUCLEOTIDE SEQUENCE</scope>
    <source>
        <strain evidence="7">M5</strain>
    </source>
</reference>
<feature type="region of interest" description="Disordered" evidence="6">
    <location>
        <begin position="1"/>
        <end position="25"/>
    </location>
</feature>
<dbReference type="InterPro" id="IPR007144">
    <property type="entry name" value="SSU_processome_Utp11"/>
</dbReference>
<keyword evidence="8" id="KW-1185">Reference proteome</keyword>
<evidence type="ECO:0000313" key="8">
    <source>
        <dbReference type="Proteomes" id="UP000789390"/>
    </source>
</evidence>
<dbReference type="GO" id="GO:0032040">
    <property type="term" value="C:small-subunit processome"/>
    <property type="evidence" value="ECO:0007669"/>
    <property type="project" value="UniProtKB-UniRule"/>
</dbReference>
<keyword evidence="3 5" id="KW-0698">rRNA processing</keyword>
<organism evidence="7 8">
    <name type="scientific">Daphnia galeata</name>
    <dbReference type="NCBI Taxonomy" id="27404"/>
    <lineage>
        <taxon>Eukaryota</taxon>
        <taxon>Metazoa</taxon>
        <taxon>Ecdysozoa</taxon>
        <taxon>Arthropoda</taxon>
        <taxon>Crustacea</taxon>
        <taxon>Branchiopoda</taxon>
        <taxon>Diplostraca</taxon>
        <taxon>Cladocera</taxon>
        <taxon>Anomopoda</taxon>
        <taxon>Daphniidae</taxon>
        <taxon>Daphnia</taxon>
    </lineage>
</organism>
<comment type="caution">
    <text evidence="7">The sequence shown here is derived from an EMBL/GenBank/DDBJ whole genome shotgun (WGS) entry which is preliminary data.</text>
</comment>
<comment type="subunit">
    <text evidence="5">Component of the ribosomal small subunit (SSU) processome.</text>
</comment>
<dbReference type="GO" id="GO:0006364">
    <property type="term" value="P:rRNA processing"/>
    <property type="evidence" value="ECO:0007669"/>
    <property type="project" value="UniProtKB-UniRule"/>
</dbReference>
<sequence>MASLRNAFKSNKAHRERHQPEDRAHLGFLEKKKDYRERAKDFNDKKKALKGLHKRALNKNPDEFYFHMVRSRMEDGEHVEAPKEEECTPEQLKLMQTQDLKYISHKRLVESKKIDKLQSQLHLIDAEKSNNHVFFVDTKEEAKNLDVAERLQTHPSLLSRKSNRPKLEDLKKMDLGKMLTDETAENVAEERMKSYRQLEKRIAREKQLMVAQQKMELKKMLRGKSDTKPVRIAPGTKTTAPIYKWAQERKR</sequence>
<dbReference type="PIRSF" id="PIRSF015952">
    <property type="entry name" value="U3snoRNP11"/>
    <property type="match status" value="1"/>
</dbReference>
<accession>A0A8J2RWZ3</accession>
<evidence type="ECO:0000256" key="2">
    <source>
        <dbReference type="ARBA" id="ARBA00008105"/>
    </source>
</evidence>
<dbReference type="EMBL" id="CAKKLH010000296">
    <property type="protein sequence ID" value="CAH0109898.1"/>
    <property type="molecule type" value="Genomic_DNA"/>
</dbReference>
<dbReference type="Pfam" id="PF03998">
    <property type="entry name" value="Utp11"/>
    <property type="match status" value="1"/>
</dbReference>
<dbReference type="PANTHER" id="PTHR12838:SF0">
    <property type="entry name" value="U3 SMALL NUCLEOLAR RNA-ASSOCIATED PROTEIN 11-RELATED"/>
    <property type="match status" value="1"/>
</dbReference>
<comment type="subcellular location">
    <subcellularLocation>
        <location evidence="1 5">Nucleus</location>
        <location evidence="1 5">Nucleolus</location>
    </subcellularLocation>
</comment>
<dbReference type="Proteomes" id="UP000789390">
    <property type="component" value="Unassembled WGS sequence"/>
</dbReference>